<reference evidence="1" key="1">
    <citation type="submission" date="2022-02" db="EMBL/GenBank/DDBJ databases">
        <title>Plant Genome Project.</title>
        <authorList>
            <person name="Zhang R.-G."/>
        </authorList>
    </citation>
    <scope>NUCLEOTIDE SEQUENCE</scope>
    <source>
        <strain evidence="1">AT1</strain>
    </source>
</reference>
<protein>
    <submittedName>
        <fullName evidence="1">Uncharacterized protein</fullName>
    </submittedName>
</protein>
<sequence>MTLIEDDEDFCESDYEVEDDDAMFDKNVDAGVEFSGLEDHSWPHDYEYVAAVEGLTNVDRDSDVVSCDELRSPCNSDDEEGLGAQSKHTIFNENTDMINPVFEPNMEFKTHALVRDAVKEYGVCRPDFLSVIGRRSGLNAKRVVLGNFMLLM</sequence>
<keyword evidence="2" id="KW-1185">Reference proteome</keyword>
<gene>
    <name evidence="1" type="ORF">RHMOL_Rhmol02G0274700</name>
</gene>
<comment type="caution">
    <text evidence="1">The sequence shown here is derived from an EMBL/GenBank/DDBJ whole genome shotgun (WGS) entry which is preliminary data.</text>
</comment>
<evidence type="ECO:0000313" key="1">
    <source>
        <dbReference type="EMBL" id="KAI8569384.1"/>
    </source>
</evidence>
<dbReference type="EMBL" id="CM046389">
    <property type="protein sequence ID" value="KAI8569384.1"/>
    <property type="molecule type" value="Genomic_DNA"/>
</dbReference>
<name>A0ACC0PW58_RHOML</name>
<dbReference type="Proteomes" id="UP001062846">
    <property type="component" value="Chromosome 2"/>
</dbReference>
<organism evidence="1 2">
    <name type="scientific">Rhododendron molle</name>
    <name type="common">Chinese azalea</name>
    <name type="synonym">Azalea mollis</name>
    <dbReference type="NCBI Taxonomy" id="49168"/>
    <lineage>
        <taxon>Eukaryota</taxon>
        <taxon>Viridiplantae</taxon>
        <taxon>Streptophyta</taxon>
        <taxon>Embryophyta</taxon>
        <taxon>Tracheophyta</taxon>
        <taxon>Spermatophyta</taxon>
        <taxon>Magnoliopsida</taxon>
        <taxon>eudicotyledons</taxon>
        <taxon>Gunneridae</taxon>
        <taxon>Pentapetalae</taxon>
        <taxon>asterids</taxon>
        <taxon>Ericales</taxon>
        <taxon>Ericaceae</taxon>
        <taxon>Ericoideae</taxon>
        <taxon>Rhodoreae</taxon>
        <taxon>Rhododendron</taxon>
    </lineage>
</organism>
<accession>A0ACC0PW58</accession>
<proteinExistence type="predicted"/>
<evidence type="ECO:0000313" key="2">
    <source>
        <dbReference type="Proteomes" id="UP001062846"/>
    </source>
</evidence>